<keyword evidence="6" id="KW-0732">Signal</keyword>
<evidence type="ECO:0000313" key="11">
    <source>
        <dbReference type="Proteomes" id="UP000095255"/>
    </source>
</evidence>
<keyword evidence="3 5" id="KW-1133">Transmembrane helix</keyword>
<dbReference type="Pfam" id="PF24961">
    <property type="entry name" value="NfeD_membrane"/>
    <property type="match status" value="1"/>
</dbReference>
<evidence type="ECO:0000259" key="8">
    <source>
        <dbReference type="Pfam" id="PF24961"/>
    </source>
</evidence>
<organism evidence="10 11">
    <name type="scientific">Desulfuribacillus stibiiarsenatis</name>
    <dbReference type="NCBI Taxonomy" id="1390249"/>
    <lineage>
        <taxon>Bacteria</taxon>
        <taxon>Bacillati</taxon>
        <taxon>Bacillota</taxon>
        <taxon>Desulfuribacillia</taxon>
        <taxon>Desulfuribacillales</taxon>
        <taxon>Desulfuribacillaceae</taxon>
        <taxon>Desulfuribacillus</taxon>
    </lineage>
</organism>
<dbReference type="CDD" id="cd07021">
    <property type="entry name" value="Clp_protease_NfeD_like"/>
    <property type="match status" value="1"/>
</dbReference>
<evidence type="ECO:0000256" key="3">
    <source>
        <dbReference type="ARBA" id="ARBA00022989"/>
    </source>
</evidence>
<dbReference type="InterPro" id="IPR029045">
    <property type="entry name" value="ClpP/crotonase-like_dom_sf"/>
</dbReference>
<feature type="transmembrane region" description="Helical" evidence="5">
    <location>
        <begin position="268"/>
        <end position="301"/>
    </location>
</feature>
<dbReference type="InterPro" id="IPR052165">
    <property type="entry name" value="Membrane_assoc_protease"/>
</dbReference>
<dbReference type="Gene3D" id="3.90.226.10">
    <property type="entry name" value="2-enoyl-CoA Hydratase, Chain A, domain 1"/>
    <property type="match status" value="1"/>
</dbReference>
<feature type="transmembrane region" description="Helical" evidence="5">
    <location>
        <begin position="308"/>
        <end position="328"/>
    </location>
</feature>
<dbReference type="Pfam" id="PF01957">
    <property type="entry name" value="NfeD"/>
    <property type="match status" value="1"/>
</dbReference>
<evidence type="ECO:0000259" key="9">
    <source>
        <dbReference type="Pfam" id="PF25145"/>
    </source>
</evidence>
<dbReference type="PANTHER" id="PTHR33507">
    <property type="entry name" value="INNER MEMBRANE PROTEIN YBBJ"/>
    <property type="match status" value="1"/>
</dbReference>
<comment type="subcellular location">
    <subcellularLocation>
        <location evidence="1">Membrane</location>
        <topology evidence="1">Multi-pass membrane protein</topology>
    </subcellularLocation>
</comment>
<gene>
    <name evidence="10" type="ORF">BHU72_11470</name>
</gene>
<dbReference type="InterPro" id="IPR012340">
    <property type="entry name" value="NA-bd_OB-fold"/>
</dbReference>
<comment type="caution">
    <text evidence="10">The sequence shown here is derived from an EMBL/GenBank/DDBJ whole genome shotgun (WGS) entry which is preliminary data.</text>
</comment>
<dbReference type="InterPro" id="IPR056738">
    <property type="entry name" value="NfeD1b_N"/>
</dbReference>
<evidence type="ECO:0000259" key="7">
    <source>
        <dbReference type="Pfam" id="PF01957"/>
    </source>
</evidence>
<dbReference type="SUPFAM" id="SSF52096">
    <property type="entry name" value="ClpP/crotonase"/>
    <property type="match status" value="1"/>
</dbReference>
<evidence type="ECO:0000256" key="6">
    <source>
        <dbReference type="SAM" id="SignalP"/>
    </source>
</evidence>
<feature type="chain" id="PRO_5039405373" evidence="6">
    <location>
        <begin position="30"/>
        <end position="441"/>
    </location>
</feature>
<dbReference type="GO" id="GO:0005886">
    <property type="term" value="C:plasma membrane"/>
    <property type="evidence" value="ECO:0007669"/>
    <property type="project" value="TreeGrafter"/>
</dbReference>
<feature type="transmembrane region" description="Helical" evidence="5">
    <location>
        <begin position="238"/>
        <end position="262"/>
    </location>
</feature>
<keyword evidence="4 5" id="KW-0472">Membrane</keyword>
<feature type="domain" description="NfeD1b N-terminal" evidence="9">
    <location>
        <begin position="37"/>
        <end position="221"/>
    </location>
</feature>
<evidence type="ECO:0000313" key="10">
    <source>
        <dbReference type="EMBL" id="OEH86153.1"/>
    </source>
</evidence>
<dbReference type="Pfam" id="PF25145">
    <property type="entry name" value="NfeD1b_N"/>
    <property type="match status" value="1"/>
</dbReference>
<dbReference type="AlphaFoldDB" id="A0A1E5L886"/>
<feature type="domain" description="NfeD-like C-terminal" evidence="7">
    <location>
        <begin position="383"/>
        <end position="437"/>
    </location>
</feature>
<evidence type="ECO:0000256" key="4">
    <source>
        <dbReference type="ARBA" id="ARBA00023136"/>
    </source>
</evidence>
<feature type="transmembrane region" description="Helical" evidence="5">
    <location>
        <begin position="93"/>
        <end position="114"/>
    </location>
</feature>
<dbReference type="Proteomes" id="UP000095255">
    <property type="component" value="Unassembled WGS sequence"/>
</dbReference>
<dbReference type="Gene3D" id="2.40.50.140">
    <property type="entry name" value="Nucleic acid-binding proteins"/>
    <property type="match status" value="1"/>
</dbReference>
<feature type="domain" description="NfeD integral membrane" evidence="8">
    <location>
        <begin position="241"/>
        <end position="352"/>
    </location>
</feature>
<evidence type="ECO:0000256" key="5">
    <source>
        <dbReference type="SAM" id="Phobius"/>
    </source>
</evidence>
<dbReference type="PANTHER" id="PTHR33507:SF3">
    <property type="entry name" value="INNER MEMBRANE PROTEIN YBBJ"/>
    <property type="match status" value="1"/>
</dbReference>
<accession>A0A1E5L886</accession>
<proteinExistence type="predicted"/>
<dbReference type="InterPro" id="IPR056739">
    <property type="entry name" value="NfeD_membrane"/>
</dbReference>
<dbReference type="InterPro" id="IPR002810">
    <property type="entry name" value="NfeD-like_C"/>
</dbReference>
<evidence type="ECO:0000256" key="2">
    <source>
        <dbReference type="ARBA" id="ARBA00022692"/>
    </source>
</evidence>
<reference evidence="10 11" key="1">
    <citation type="submission" date="2016-09" db="EMBL/GenBank/DDBJ databases">
        <title>Desulfuribacillus arsenicus sp. nov., an obligately anaerobic, dissimilatory arsenic- and antimonate-reducing bacterium isolated from anoxic sediments.</title>
        <authorList>
            <person name="Abin C.A."/>
            <person name="Hollibaugh J.T."/>
        </authorList>
    </citation>
    <scope>NUCLEOTIDE SEQUENCE [LARGE SCALE GENOMIC DNA]</scope>
    <source>
        <strain evidence="10 11">MLFW-2</strain>
    </source>
</reference>
<keyword evidence="11" id="KW-1185">Reference proteome</keyword>
<protein>
    <submittedName>
        <fullName evidence="10">Uncharacterized protein</fullName>
    </submittedName>
</protein>
<evidence type="ECO:0000256" key="1">
    <source>
        <dbReference type="ARBA" id="ARBA00004141"/>
    </source>
</evidence>
<feature type="signal peptide" evidence="6">
    <location>
        <begin position="1"/>
        <end position="29"/>
    </location>
</feature>
<feature type="transmembrane region" description="Helical" evidence="5">
    <location>
        <begin position="334"/>
        <end position="355"/>
    </location>
</feature>
<sequence>MKRKYTTRRITLLITLCLLFTSLCISSVAGESGKDIIYVIPMESSIEKGLSVYLKRALDDAVQQGASVVVIEMNTLGGSVDAALEIGRDLRSYQIPIITYVTGTATSAGAYIALNTPMIAMSPGSSIGAAEPRIITGQETDPKYVAFWRSEMEAAADAFGRDPQIAAAMADRSIAIDGIIKEGEILSLSAQRATEMGISDGVFANRNLMLEHYGYEGVTIHSEITIAERLARFITQPYAIPILLTIAFVGIAIEFLVPGFGLPGLVGISALLLFFFGHIVAGFAGYEVLILFVIGVILLSIEFFAPGFGIFGISGVGAIIAAIIIAAHDTTLGITSLFIAFAITIVISVILVRFFGYRGVWNKIILSETQQNESGYIAHQNSNQLLGQTGLAVTPLRPAGTMEIGDTRIDVISQGSFIDRGKTVKIVKIEGTRVIVREIQD</sequence>
<name>A0A1E5L886_9FIRM</name>
<keyword evidence="2 5" id="KW-0812">Transmembrane</keyword>
<dbReference type="EMBL" id="MJAT01000006">
    <property type="protein sequence ID" value="OEH86153.1"/>
    <property type="molecule type" value="Genomic_DNA"/>
</dbReference>
<dbReference type="STRING" id="1390249.BHU72_11470"/>